<name>K1RML3_9ZZZZ</name>
<keyword evidence="2" id="KW-0663">Pyridoxal phosphate</keyword>
<protein>
    <submittedName>
        <fullName evidence="5">Alanine racemase</fullName>
        <ecNumber evidence="5">5.1.1.-</ecNumber>
    </submittedName>
</protein>
<feature type="non-terminal residue" evidence="5">
    <location>
        <position position="1"/>
    </location>
</feature>
<reference evidence="5" key="1">
    <citation type="journal article" date="2013" name="Environ. Microbiol.">
        <title>Microbiota from the distal guts of lean and obese adolescents exhibit partial functional redundancy besides clear differences in community structure.</title>
        <authorList>
            <person name="Ferrer M."/>
            <person name="Ruiz A."/>
            <person name="Lanza F."/>
            <person name="Haange S.B."/>
            <person name="Oberbach A."/>
            <person name="Till H."/>
            <person name="Bargiela R."/>
            <person name="Campoy C."/>
            <person name="Segura M.T."/>
            <person name="Richter M."/>
            <person name="von Bergen M."/>
            <person name="Seifert J."/>
            <person name="Suarez A."/>
        </authorList>
    </citation>
    <scope>NUCLEOTIDE SEQUENCE</scope>
</reference>
<comment type="cofactor">
    <cofactor evidence="1">
        <name>pyridoxal 5'-phosphate</name>
        <dbReference type="ChEBI" id="CHEBI:597326"/>
    </cofactor>
</comment>
<dbReference type="GO" id="GO:0008784">
    <property type="term" value="F:alanine racemase activity"/>
    <property type="evidence" value="ECO:0007669"/>
    <property type="project" value="UniProtKB-ARBA"/>
</dbReference>
<dbReference type="Pfam" id="PF00842">
    <property type="entry name" value="Ala_racemase_C"/>
    <property type="match status" value="1"/>
</dbReference>
<feature type="domain" description="Alanine racemase C-terminal" evidence="4">
    <location>
        <begin position="4"/>
        <end position="35"/>
    </location>
</feature>
<proteinExistence type="predicted"/>
<evidence type="ECO:0000313" key="5">
    <source>
        <dbReference type="EMBL" id="EKC44769.1"/>
    </source>
</evidence>
<keyword evidence="3 5" id="KW-0413">Isomerase</keyword>
<dbReference type="EMBL" id="AJWZ01011560">
    <property type="protein sequence ID" value="EKC44769.1"/>
    <property type="molecule type" value="Genomic_DNA"/>
</dbReference>
<accession>K1RML3</accession>
<evidence type="ECO:0000259" key="4">
    <source>
        <dbReference type="Pfam" id="PF00842"/>
    </source>
</evidence>
<comment type="caution">
    <text evidence="5">The sequence shown here is derived from an EMBL/GenBank/DDBJ whole genome shotgun (WGS) entry which is preliminary data.</text>
</comment>
<dbReference type="Gene3D" id="2.40.37.10">
    <property type="entry name" value="Lyase, Ornithine Decarboxylase, Chain A, domain 1"/>
    <property type="match status" value="1"/>
</dbReference>
<evidence type="ECO:0000256" key="3">
    <source>
        <dbReference type="ARBA" id="ARBA00023235"/>
    </source>
</evidence>
<organism evidence="5">
    <name type="scientific">human gut metagenome</name>
    <dbReference type="NCBI Taxonomy" id="408170"/>
    <lineage>
        <taxon>unclassified sequences</taxon>
        <taxon>metagenomes</taxon>
        <taxon>organismal metagenomes</taxon>
    </lineage>
</organism>
<dbReference type="InterPro" id="IPR011079">
    <property type="entry name" value="Ala_racemase_C"/>
</dbReference>
<gene>
    <name evidence="5" type="ORF">OBE_17300</name>
</gene>
<evidence type="ECO:0000256" key="1">
    <source>
        <dbReference type="ARBA" id="ARBA00001933"/>
    </source>
</evidence>
<dbReference type="SUPFAM" id="SSF50621">
    <property type="entry name" value="Alanine racemase C-terminal domain-like"/>
    <property type="match status" value="1"/>
</dbReference>
<dbReference type="InterPro" id="IPR009006">
    <property type="entry name" value="Ala_racemase/Decarboxylase_C"/>
</dbReference>
<sequence length="49" mass="5792">KDQDNVITVEDVADNAHSFNYEFCCGINRRVPRVYYKDGKYLETVDYLD</sequence>
<dbReference type="AlphaFoldDB" id="K1RML3"/>
<dbReference type="EC" id="5.1.1.-" evidence="5"/>
<evidence type="ECO:0000256" key="2">
    <source>
        <dbReference type="ARBA" id="ARBA00022898"/>
    </source>
</evidence>